<dbReference type="Proteomes" id="UP000195557">
    <property type="component" value="Unassembled WGS sequence"/>
</dbReference>
<evidence type="ECO:0000256" key="3">
    <source>
        <dbReference type="ARBA" id="ARBA00022679"/>
    </source>
</evidence>
<dbReference type="AlphaFoldDB" id="A0A1Y5I3U5"/>
<dbReference type="SUPFAM" id="SSF53448">
    <property type="entry name" value="Nucleotide-diphospho-sugar transferases"/>
    <property type="match status" value="1"/>
</dbReference>
<keyword evidence="2" id="KW-0328">Glycosyltransferase</keyword>
<evidence type="ECO:0000313" key="4">
    <source>
        <dbReference type="EMBL" id="OUS41795.1"/>
    </source>
</evidence>
<reference evidence="4" key="1">
    <citation type="submission" date="2017-04" db="EMBL/GenBank/DDBJ databases">
        <title>Population genomics of picophytoplankton unveils novel chromosome hypervariability.</title>
        <authorList>
            <consortium name="DOE Joint Genome Institute"/>
            <person name="Blanc-Mathieu R."/>
            <person name="Krasovec M."/>
            <person name="Hebrard M."/>
            <person name="Yau S."/>
            <person name="Desgranges E."/>
            <person name="Martin J."/>
            <person name="Schackwitz W."/>
            <person name="Kuo A."/>
            <person name="Salin G."/>
            <person name="Donnadieu C."/>
            <person name="Desdevises Y."/>
            <person name="Sanchez-Ferandin S."/>
            <person name="Moreau H."/>
            <person name="Rivals E."/>
            <person name="Grigoriev I.V."/>
            <person name="Grimsley N."/>
            <person name="Eyre-Walker A."/>
            <person name="Piganeau G."/>
        </authorList>
    </citation>
    <scope>NUCLEOTIDE SEQUENCE [LARGE SCALE GENOMIC DNA]</scope>
    <source>
        <strain evidence="4">RCC 1115</strain>
    </source>
</reference>
<comment type="similarity">
    <text evidence="1">Belongs to the glycosyltransferase 2 family.</text>
</comment>
<evidence type="ECO:0000256" key="1">
    <source>
        <dbReference type="ARBA" id="ARBA00006739"/>
    </source>
</evidence>
<gene>
    <name evidence="4" type="ORF">BE221DRAFT_196254</name>
</gene>
<sequence length="356" mass="39841">MRVLSSRKLRPFVFTFAVGLSALLVFLPRRSVTEENGSTERTVIFPKELNHGGEKCASVSDVRLRLDPIPAMGTLALNRPDLLLSLLKTIDYPVTHFVIAHNLDSNEDTNRETESLLRSLETDTADVLGHENIMNLTVVRHGGNLGFSAGVNRIISTAVKSPYWLIANNDVAFYSGALREIAFQMVNPMSRYSEVCAWAMIGEPIGPFSAFVLTQRAVQTVGIWDENFWPIYAEDCDYEARLIRANCPMIFESNTSRVARHVGSAAWKTTQQSSSLASLVGKGNNNFDYIEKKWGSNVCSARTSVEPYMDINSGYSRPFDHENHSLAYWSVDMSRRTQRGGPEKCVFCNSIDFHPN</sequence>
<accession>A0A1Y5I3U5</accession>
<keyword evidence="3" id="KW-0808">Transferase</keyword>
<dbReference type="PANTHER" id="PTHR43179:SF12">
    <property type="entry name" value="GALACTOFURANOSYLTRANSFERASE GLFT2"/>
    <property type="match status" value="1"/>
</dbReference>
<proteinExistence type="inferred from homology"/>
<evidence type="ECO:0008006" key="5">
    <source>
        <dbReference type="Google" id="ProtNLM"/>
    </source>
</evidence>
<organism evidence="4">
    <name type="scientific">Ostreococcus tauri</name>
    <name type="common">Marine green alga</name>
    <dbReference type="NCBI Taxonomy" id="70448"/>
    <lineage>
        <taxon>Eukaryota</taxon>
        <taxon>Viridiplantae</taxon>
        <taxon>Chlorophyta</taxon>
        <taxon>Mamiellophyceae</taxon>
        <taxon>Mamiellales</taxon>
        <taxon>Bathycoccaceae</taxon>
        <taxon>Ostreococcus</taxon>
    </lineage>
</organism>
<evidence type="ECO:0000256" key="2">
    <source>
        <dbReference type="ARBA" id="ARBA00022676"/>
    </source>
</evidence>
<dbReference type="GO" id="GO:0016757">
    <property type="term" value="F:glycosyltransferase activity"/>
    <property type="evidence" value="ECO:0007669"/>
    <property type="project" value="UniProtKB-KW"/>
</dbReference>
<dbReference type="PANTHER" id="PTHR43179">
    <property type="entry name" value="RHAMNOSYLTRANSFERASE WBBL"/>
    <property type="match status" value="1"/>
</dbReference>
<dbReference type="EMBL" id="KZ155839">
    <property type="protein sequence ID" value="OUS41795.1"/>
    <property type="molecule type" value="Genomic_DNA"/>
</dbReference>
<protein>
    <recommendedName>
        <fullName evidence="5">Glycosyltransferase 2-like domain-containing protein</fullName>
    </recommendedName>
</protein>
<dbReference type="Gene3D" id="3.90.550.10">
    <property type="entry name" value="Spore Coat Polysaccharide Biosynthesis Protein SpsA, Chain A"/>
    <property type="match status" value="1"/>
</dbReference>
<name>A0A1Y5I3U5_OSTTA</name>
<dbReference type="InterPro" id="IPR029044">
    <property type="entry name" value="Nucleotide-diphossugar_trans"/>
</dbReference>